<feature type="region of interest" description="Disordered" evidence="1">
    <location>
        <begin position="284"/>
        <end position="410"/>
    </location>
</feature>
<accession>A0A0C3QJ23</accession>
<feature type="region of interest" description="Disordered" evidence="1">
    <location>
        <begin position="214"/>
        <end position="239"/>
    </location>
</feature>
<feature type="region of interest" description="Disordered" evidence="1">
    <location>
        <begin position="82"/>
        <end position="127"/>
    </location>
</feature>
<dbReference type="AlphaFoldDB" id="A0A0C3QJ23"/>
<reference evidence="2 3" key="1">
    <citation type="submission" date="2014-04" db="EMBL/GenBank/DDBJ databases">
        <authorList>
            <consortium name="DOE Joint Genome Institute"/>
            <person name="Kuo A."/>
            <person name="Girlanda M."/>
            <person name="Perotto S."/>
            <person name="Kohler A."/>
            <person name="Nagy L.G."/>
            <person name="Floudas D."/>
            <person name="Copeland A."/>
            <person name="Barry K.W."/>
            <person name="Cichocki N."/>
            <person name="Veneault-Fourrey C."/>
            <person name="LaButti K."/>
            <person name="Lindquist E.A."/>
            <person name="Lipzen A."/>
            <person name="Lundell T."/>
            <person name="Morin E."/>
            <person name="Murat C."/>
            <person name="Sun H."/>
            <person name="Tunlid A."/>
            <person name="Henrissat B."/>
            <person name="Grigoriev I.V."/>
            <person name="Hibbett D.S."/>
            <person name="Martin F."/>
            <person name="Nordberg H.P."/>
            <person name="Cantor M.N."/>
            <person name="Hua S.X."/>
        </authorList>
    </citation>
    <scope>NUCLEOTIDE SEQUENCE [LARGE SCALE GENOMIC DNA]</scope>
    <source>
        <strain evidence="2 3">MUT 4182</strain>
    </source>
</reference>
<protein>
    <submittedName>
        <fullName evidence="2">Uncharacterized protein</fullName>
    </submittedName>
</protein>
<proteinExistence type="predicted"/>
<evidence type="ECO:0000313" key="2">
    <source>
        <dbReference type="EMBL" id="KIO26991.1"/>
    </source>
</evidence>
<feature type="compositionally biased region" description="Polar residues" evidence="1">
    <location>
        <begin position="164"/>
        <end position="178"/>
    </location>
</feature>
<name>A0A0C3QJ23_9AGAM</name>
<sequence length="509" mass="54007">MDALRQAPSRFVITSNKGVSMEEFLQHLNLPKGLETMIDIQSRMEGLSRTRFVVACPDHWVWNQVLQHISVLDENYEVNLDTTSSSSSPGPVVGGWGDGAATPSLGSTSGPSTFGTPSNGSTFSSPWAILNPLESPLQEFRQSPSINHERNSTSKSVLELPGPSTASHDSAFQGSTDVGTHEANSDEDFFAVAEEEEEYVEEWGGRNGDVHVDEEEENDETFPSEGQTPVPTYTPFELTGPTTVNVSIASREGSGEIDNFSLGYQGTGIPTHIRLGLGYNADLEGSGRSSVSHSNEEEESSTSDRGISSADSDLEMTEEDEAEADADAGEGIATGYEADHSESDSPHSPLQFQEQTPHQQIPVSFSDLESVSVTSPTTETPRIAEADPLANQGASPGTGDVSGPLLDSEDSEQLGDVTEAPAMEGLVDSLSGLVLAPLYGVFESNPGFQSGSANTPVEGPQDSPDTSADSEVLLGMMLANFDATLGVDYFRVMVPAAYEGAGLVEVVQE</sequence>
<feature type="compositionally biased region" description="Low complexity" evidence="1">
    <location>
        <begin position="102"/>
        <end position="126"/>
    </location>
</feature>
<feature type="compositionally biased region" description="Polar residues" evidence="1">
    <location>
        <begin position="346"/>
        <end position="363"/>
    </location>
</feature>
<dbReference type="HOGENOM" id="CLU_592111_0_0_1"/>
<dbReference type="EMBL" id="KN823016">
    <property type="protein sequence ID" value="KIO26991.1"/>
    <property type="molecule type" value="Genomic_DNA"/>
</dbReference>
<feature type="compositionally biased region" description="Acidic residues" evidence="1">
    <location>
        <begin position="312"/>
        <end position="328"/>
    </location>
</feature>
<feature type="compositionally biased region" description="Low complexity" evidence="1">
    <location>
        <begin position="82"/>
        <end position="91"/>
    </location>
</feature>
<reference evidence="3" key="2">
    <citation type="submission" date="2015-01" db="EMBL/GenBank/DDBJ databases">
        <title>Evolutionary Origins and Diversification of the Mycorrhizal Mutualists.</title>
        <authorList>
            <consortium name="DOE Joint Genome Institute"/>
            <consortium name="Mycorrhizal Genomics Consortium"/>
            <person name="Kohler A."/>
            <person name="Kuo A."/>
            <person name="Nagy L.G."/>
            <person name="Floudas D."/>
            <person name="Copeland A."/>
            <person name="Barry K.W."/>
            <person name="Cichocki N."/>
            <person name="Veneault-Fourrey C."/>
            <person name="LaButti K."/>
            <person name="Lindquist E.A."/>
            <person name="Lipzen A."/>
            <person name="Lundell T."/>
            <person name="Morin E."/>
            <person name="Murat C."/>
            <person name="Riley R."/>
            <person name="Ohm R."/>
            <person name="Sun H."/>
            <person name="Tunlid A."/>
            <person name="Henrissat B."/>
            <person name="Grigoriev I.V."/>
            <person name="Hibbett D.S."/>
            <person name="Martin F."/>
        </authorList>
    </citation>
    <scope>NUCLEOTIDE SEQUENCE [LARGE SCALE GENOMIC DNA]</scope>
    <source>
        <strain evidence="3">MUT 4182</strain>
    </source>
</reference>
<evidence type="ECO:0000256" key="1">
    <source>
        <dbReference type="SAM" id="MobiDB-lite"/>
    </source>
</evidence>
<evidence type="ECO:0000313" key="3">
    <source>
        <dbReference type="Proteomes" id="UP000054248"/>
    </source>
</evidence>
<dbReference type="OrthoDB" id="3304285at2759"/>
<dbReference type="Proteomes" id="UP000054248">
    <property type="component" value="Unassembled WGS sequence"/>
</dbReference>
<feature type="region of interest" description="Disordered" evidence="1">
    <location>
        <begin position="142"/>
        <end position="182"/>
    </location>
</feature>
<organism evidence="2 3">
    <name type="scientific">Tulasnella calospora MUT 4182</name>
    <dbReference type="NCBI Taxonomy" id="1051891"/>
    <lineage>
        <taxon>Eukaryota</taxon>
        <taxon>Fungi</taxon>
        <taxon>Dikarya</taxon>
        <taxon>Basidiomycota</taxon>
        <taxon>Agaricomycotina</taxon>
        <taxon>Agaricomycetes</taxon>
        <taxon>Cantharellales</taxon>
        <taxon>Tulasnellaceae</taxon>
        <taxon>Tulasnella</taxon>
    </lineage>
</organism>
<keyword evidence="3" id="KW-1185">Reference proteome</keyword>
<gene>
    <name evidence="2" type="ORF">M407DRAFT_23819</name>
</gene>
<feature type="compositionally biased region" description="Low complexity" evidence="1">
    <location>
        <begin position="369"/>
        <end position="381"/>
    </location>
</feature>